<dbReference type="EMBL" id="MG592430">
    <property type="protein sequence ID" value="AUR84091.1"/>
    <property type="molecule type" value="Genomic_DNA"/>
</dbReference>
<accession>A0A2I7QRT2</accession>
<organism evidence="2 3">
    <name type="scientific">Vibrio phage 1.048.O._10N.286.46.A10</name>
    <dbReference type="NCBI Taxonomy" id="1881304"/>
    <lineage>
        <taxon>Viruses</taxon>
        <taxon>Varidnaviria</taxon>
        <taxon>Abadenavirae</taxon>
        <taxon>Produgelaviricota</taxon>
        <taxon>Belvinaviricetes</taxon>
        <taxon>Vinavirales</taxon>
        <taxon>Autolykiviridae</taxon>
    </lineage>
</organism>
<keyword evidence="1" id="KW-1133">Transmembrane helix</keyword>
<gene>
    <name evidence="2" type="ORF">NVP1048O_04</name>
</gene>
<keyword evidence="1" id="KW-0472">Membrane</keyword>
<evidence type="ECO:0000256" key="1">
    <source>
        <dbReference type="SAM" id="Phobius"/>
    </source>
</evidence>
<reference evidence="2 3" key="1">
    <citation type="submission" date="2017-11" db="EMBL/GenBank/DDBJ databases">
        <title>A major lineage of nontailed dsDNA viruses as unrecognized killers of marine bacteria.</title>
        <authorList>
            <person name="Kauffman K.M."/>
            <person name="Hussain F.A."/>
            <person name="Yang J."/>
            <person name="Arevalo P."/>
            <person name="Brown J.M."/>
            <person name="Chang W.K."/>
            <person name="VanInsberghe D."/>
            <person name="Elsherbini J."/>
            <person name="Cutler M.B."/>
            <person name="Kelly L."/>
            <person name="Polz M.F."/>
        </authorList>
    </citation>
    <scope>NUCLEOTIDE SEQUENCE [LARGE SCALE GENOMIC DNA]</scope>
</reference>
<sequence>MFTLSVILVLGLSSICIAMVGNEANRNITDIVFMILFHLVGAAGFAALCVIQ</sequence>
<name>A0A2I7QRT2_9VIRU</name>
<evidence type="ECO:0000313" key="2">
    <source>
        <dbReference type="EMBL" id="AUR84091.1"/>
    </source>
</evidence>
<proteinExistence type="predicted"/>
<protein>
    <submittedName>
        <fullName evidence="2">TMhelix containing protein</fullName>
    </submittedName>
</protein>
<dbReference type="Proteomes" id="UP000274625">
    <property type="component" value="Segment"/>
</dbReference>
<keyword evidence="1" id="KW-0812">Transmembrane</keyword>
<evidence type="ECO:0000313" key="3">
    <source>
        <dbReference type="Proteomes" id="UP000274625"/>
    </source>
</evidence>
<feature type="transmembrane region" description="Helical" evidence="1">
    <location>
        <begin position="28"/>
        <end position="51"/>
    </location>
</feature>